<dbReference type="Pfam" id="PF07690">
    <property type="entry name" value="MFS_1"/>
    <property type="match status" value="1"/>
</dbReference>
<dbReference type="PANTHER" id="PTHR23502">
    <property type="entry name" value="MAJOR FACILITATOR SUPERFAMILY"/>
    <property type="match status" value="1"/>
</dbReference>
<dbReference type="Gene3D" id="1.20.1250.20">
    <property type="entry name" value="MFS general substrate transporter like domains"/>
    <property type="match status" value="1"/>
</dbReference>
<sequence length="538" mass="59238">MDDEESNRKETSLGDSHTTSHKLTSEELVRIKTHRVQHRATVGSSSGKPRPQDTWHVMGAGKPTPRHVSNPEGYIVEFDGEGDPLHPFNWPLSRKLAISVPICIGTFTAAYTSAMFSPGIPEAGDEFHVSDEVGLLGTSLFILGFASGPILWAPASELIGRRWPLTIGIIGESIFTISSAVAKDIQTLIITRFFAGIFGASQISVVLAVFTDMFDNTHRGVALVIYSLTVFVGPFAAPFTGGFIAVSRSLTWRWTLYIPAFMGSFSSLLYLLIVPETYTPVILSHKAALLRRESHNWAIHAKQDEIEVDFRELVHNNFTRPLRMLVTEPIIGLVSLYMSFVYGLVYALLVAYPYVFENVYGMNAGEAGLTFIGLIIGVVLAVAFIVYQHKFYVRKLVANNFQQVPEWRLPPTVVGAPVFTVGLFWFGWTAFTPSIHWMSATASSVLTGFGLLCIFQPFFNYLIDSYISLAASTVAANIMLRSAIAAGFPLFSKQMFANLGVQWAGTLLGCLAAVMVPVPILFTIYGPWLRGKSKLSDQ</sequence>
<organism evidence="8 9">
    <name type="scientific">Aspergillus nanangensis</name>
    <dbReference type="NCBI Taxonomy" id="2582783"/>
    <lineage>
        <taxon>Eukaryota</taxon>
        <taxon>Fungi</taxon>
        <taxon>Dikarya</taxon>
        <taxon>Ascomycota</taxon>
        <taxon>Pezizomycotina</taxon>
        <taxon>Eurotiomycetes</taxon>
        <taxon>Eurotiomycetidae</taxon>
        <taxon>Eurotiales</taxon>
        <taxon>Aspergillaceae</taxon>
        <taxon>Aspergillus</taxon>
        <taxon>Aspergillus subgen. Circumdati</taxon>
    </lineage>
</organism>
<dbReference type="CDD" id="cd17323">
    <property type="entry name" value="MFS_Tpo1_MDR_like"/>
    <property type="match status" value="1"/>
</dbReference>
<comment type="subcellular location">
    <subcellularLocation>
        <location evidence="1">Membrane</location>
        <topology evidence="1">Multi-pass membrane protein</topology>
    </subcellularLocation>
</comment>
<dbReference type="EMBL" id="VCAU01000007">
    <property type="protein sequence ID" value="KAF9893610.1"/>
    <property type="molecule type" value="Genomic_DNA"/>
</dbReference>
<feature type="transmembrane region" description="Helical" evidence="6">
    <location>
        <begin position="467"/>
        <end position="491"/>
    </location>
</feature>
<dbReference type="InterPro" id="IPR011701">
    <property type="entry name" value="MFS"/>
</dbReference>
<evidence type="ECO:0000256" key="5">
    <source>
        <dbReference type="SAM" id="MobiDB-lite"/>
    </source>
</evidence>
<evidence type="ECO:0000256" key="6">
    <source>
        <dbReference type="SAM" id="Phobius"/>
    </source>
</evidence>
<proteinExistence type="predicted"/>
<protein>
    <recommendedName>
        <fullName evidence="7">Major facilitator superfamily (MFS) profile domain-containing protein</fullName>
    </recommendedName>
</protein>
<feature type="transmembrane region" description="Helical" evidence="6">
    <location>
        <begin position="134"/>
        <end position="153"/>
    </location>
</feature>
<evidence type="ECO:0000256" key="1">
    <source>
        <dbReference type="ARBA" id="ARBA00004141"/>
    </source>
</evidence>
<dbReference type="FunFam" id="1.20.1250.20:FF:000011">
    <property type="entry name" value="MFS multidrug transporter, putative"/>
    <property type="match status" value="1"/>
</dbReference>
<name>A0AAD4CVR1_ASPNN</name>
<dbReference type="InterPro" id="IPR036259">
    <property type="entry name" value="MFS_trans_sf"/>
</dbReference>
<evidence type="ECO:0000313" key="9">
    <source>
        <dbReference type="Proteomes" id="UP001194746"/>
    </source>
</evidence>
<feature type="transmembrane region" description="Helical" evidence="6">
    <location>
        <begin position="252"/>
        <end position="273"/>
    </location>
</feature>
<dbReference type="GO" id="GO:0005886">
    <property type="term" value="C:plasma membrane"/>
    <property type="evidence" value="ECO:0007669"/>
    <property type="project" value="TreeGrafter"/>
</dbReference>
<dbReference type="GO" id="GO:0022857">
    <property type="term" value="F:transmembrane transporter activity"/>
    <property type="evidence" value="ECO:0007669"/>
    <property type="project" value="InterPro"/>
</dbReference>
<evidence type="ECO:0000256" key="4">
    <source>
        <dbReference type="ARBA" id="ARBA00023136"/>
    </source>
</evidence>
<keyword evidence="4 6" id="KW-0472">Membrane</keyword>
<feature type="transmembrane region" description="Helical" evidence="6">
    <location>
        <begin position="96"/>
        <end position="114"/>
    </location>
</feature>
<evidence type="ECO:0000259" key="7">
    <source>
        <dbReference type="PROSITE" id="PS50850"/>
    </source>
</evidence>
<evidence type="ECO:0000313" key="8">
    <source>
        <dbReference type="EMBL" id="KAF9893610.1"/>
    </source>
</evidence>
<dbReference type="PROSITE" id="PS50850">
    <property type="entry name" value="MFS"/>
    <property type="match status" value="1"/>
</dbReference>
<feature type="transmembrane region" description="Helical" evidence="6">
    <location>
        <begin position="503"/>
        <end position="525"/>
    </location>
</feature>
<keyword evidence="9" id="KW-1185">Reference proteome</keyword>
<comment type="caution">
    <text evidence="8">The sequence shown here is derived from an EMBL/GenBank/DDBJ whole genome shotgun (WGS) entry which is preliminary data.</text>
</comment>
<reference evidence="8" key="1">
    <citation type="journal article" date="2019" name="Beilstein J. Org. Chem.">
        <title>Nanangenines: drimane sesquiterpenoids as the dominant metabolite cohort of a novel Australian fungus, Aspergillus nanangensis.</title>
        <authorList>
            <person name="Lacey H.J."/>
            <person name="Gilchrist C.L.M."/>
            <person name="Crombie A."/>
            <person name="Kalaitzis J.A."/>
            <person name="Vuong D."/>
            <person name="Rutledge P.J."/>
            <person name="Turner P."/>
            <person name="Pitt J.I."/>
            <person name="Lacey E."/>
            <person name="Chooi Y.H."/>
            <person name="Piggott A.M."/>
        </authorList>
    </citation>
    <scope>NUCLEOTIDE SEQUENCE</scope>
    <source>
        <strain evidence="8">MST-FP2251</strain>
    </source>
</reference>
<gene>
    <name evidence="8" type="ORF">FE257_010922</name>
</gene>
<feature type="transmembrane region" description="Helical" evidence="6">
    <location>
        <begin position="330"/>
        <end position="355"/>
    </location>
</feature>
<feature type="domain" description="Major facilitator superfamily (MFS) profile" evidence="7">
    <location>
        <begin position="98"/>
        <end position="538"/>
    </location>
</feature>
<evidence type="ECO:0000256" key="2">
    <source>
        <dbReference type="ARBA" id="ARBA00022692"/>
    </source>
</evidence>
<dbReference type="SUPFAM" id="SSF103473">
    <property type="entry name" value="MFS general substrate transporter"/>
    <property type="match status" value="1"/>
</dbReference>
<feature type="transmembrane region" description="Helical" evidence="6">
    <location>
        <begin position="434"/>
        <end position="455"/>
    </location>
</feature>
<feature type="transmembrane region" description="Helical" evidence="6">
    <location>
        <begin position="188"/>
        <end position="211"/>
    </location>
</feature>
<feature type="region of interest" description="Disordered" evidence="5">
    <location>
        <begin position="1"/>
        <end position="68"/>
    </location>
</feature>
<keyword evidence="3 6" id="KW-1133">Transmembrane helix</keyword>
<evidence type="ECO:0000256" key="3">
    <source>
        <dbReference type="ARBA" id="ARBA00022989"/>
    </source>
</evidence>
<reference evidence="8" key="2">
    <citation type="submission" date="2020-02" db="EMBL/GenBank/DDBJ databases">
        <authorList>
            <person name="Gilchrist C.L.M."/>
            <person name="Chooi Y.-H."/>
        </authorList>
    </citation>
    <scope>NUCLEOTIDE SEQUENCE</scope>
    <source>
        <strain evidence="8">MST-FP2251</strain>
    </source>
</reference>
<dbReference type="AlphaFoldDB" id="A0AAD4CVR1"/>
<feature type="compositionally biased region" description="Basic and acidic residues" evidence="5">
    <location>
        <begin position="1"/>
        <end position="12"/>
    </location>
</feature>
<accession>A0AAD4CVR1</accession>
<dbReference type="PANTHER" id="PTHR23502:SF138">
    <property type="entry name" value="MAJOR FACILITATOR SUPERFAMILY (MFS) PROFILE DOMAIN-CONTAINING PROTEIN-RELATED"/>
    <property type="match status" value="1"/>
</dbReference>
<feature type="transmembrane region" description="Helical" evidence="6">
    <location>
        <begin position="367"/>
        <end position="387"/>
    </location>
</feature>
<feature type="transmembrane region" description="Helical" evidence="6">
    <location>
        <begin position="407"/>
        <end position="428"/>
    </location>
</feature>
<feature type="transmembrane region" description="Helical" evidence="6">
    <location>
        <begin position="165"/>
        <end position="182"/>
    </location>
</feature>
<dbReference type="Proteomes" id="UP001194746">
    <property type="component" value="Unassembled WGS sequence"/>
</dbReference>
<keyword evidence="2 6" id="KW-0812">Transmembrane</keyword>
<dbReference type="InterPro" id="IPR020846">
    <property type="entry name" value="MFS_dom"/>
</dbReference>
<feature type="transmembrane region" description="Helical" evidence="6">
    <location>
        <begin position="223"/>
        <end position="246"/>
    </location>
</feature>